<feature type="coiled-coil region" evidence="4">
    <location>
        <begin position="611"/>
        <end position="685"/>
    </location>
</feature>
<dbReference type="InterPro" id="IPR012929">
    <property type="entry name" value="Nucleoprot-TPR/MLP1-2_dom"/>
</dbReference>
<accession>A0A2U1IWW3</accession>
<comment type="subcellular location">
    <subcellularLocation>
        <location evidence="1">Nucleus</location>
    </subcellularLocation>
</comment>
<comment type="caution">
    <text evidence="8">The sequence shown here is derived from an EMBL/GenBank/DDBJ whole genome shotgun (WGS) entry which is preliminary data.</text>
</comment>
<keyword evidence="9" id="KW-1185">Reference proteome</keyword>
<dbReference type="GO" id="GO:0017056">
    <property type="term" value="F:structural constituent of nuclear pore"/>
    <property type="evidence" value="ECO:0007669"/>
    <property type="project" value="TreeGrafter"/>
</dbReference>
<feature type="region of interest" description="Disordered" evidence="5">
    <location>
        <begin position="1620"/>
        <end position="1675"/>
    </location>
</feature>
<reference evidence="8 9" key="1">
    <citation type="journal article" date="2018" name="MBio">
        <title>Comparative Genomics Reveals the Core Gene Toolbox for the Fungus-Insect Symbiosis.</title>
        <authorList>
            <person name="Wang Y."/>
            <person name="Stata M."/>
            <person name="Wang W."/>
            <person name="Stajich J.E."/>
            <person name="White M.M."/>
            <person name="Moncalvo J.M."/>
        </authorList>
    </citation>
    <scope>NUCLEOTIDE SEQUENCE [LARGE SCALE GENOMIC DNA]</scope>
    <source>
        <strain evidence="8 9">AUS-126-30</strain>
    </source>
</reference>
<dbReference type="PANTHER" id="PTHR18898">
    <property type="entry name" value="NUCLEOPROTEIN TPR-RELATED"/>
    <property type="match status" value="1"/>
</dbReference>
<feature type="compositionally biased region" description="Low complexity" evidence="5">
    <location>
        <begin position="1638"/>
        <end position="1650"/>
    </location>
</feature>
<evidence type="ECO:0000256" key="3">
    <source>
        <dbReference type="ARBA" id="ARBA00023242"/>
    </source>
</evidence>
<evidence type="ECO:0000256" key="2">
    <source>
        <dbReference type="ARBA" id="ARBA00023054"/>
    </source>
</evidence>
<feature type="coiled-coil region" evidence="4">
    <location>
        <begin position="1757"/>
        <end position="1822"/>
    </location>
</feature>
<feature type="coiled-coil region" evidence="4">
    <location>
        <begin position="1952"/>
        <end position="1989"/>
    </location>
</feature>
<feature type="coiled-coil region" evidence="4">
    <location>
        <begin position="1888"/>
        <end position="1922"/>
    </location>
</feature>
<dbReference type="Pfam" id="PF25785">
    <property type="entry name" value="TPR"/>
    <property type="match status" value="1"/>
</dbReference>
<dbReference type="PANTHER" id="PTHR18898:SF2">
    <property type="entry name" value="NUCLEOPROTEIN TPR"/>
    <property type="match status" value="1"/>
</dbReference>
<evidence type="ECO:0000259" key="6">
    <source>
        <dbReference type="Pfam" id="PF07926"/>
    </source>
</evidence>
<feature type="coiled-coil region" evidence="4">
    <location>
        <begin position="936"/>
        <end position="1005"/>
    </location>
</feature>
<feature type="coiled-coil region" evidence="4">
    <location>
        <begin position="469"/>
        <end position="559"/>
    </location>
</feature>
<name>A0A2U1IWW3_SMIAN</name>
<sequence length="2177" mass="250548">MSLVSVSVTGLSNQIPPKDEEILQKIASSKQLETPNQYSQILDLPTSVFQFFTDLINKNSKFENNSFQFLNPQDVDLNILCLIHKALLNRINEKISISTDSDSQEDLIAKWRLEKIKLEQTIHEAETQTSVFKFKFEKASTENNELLNKIDENQKKINGLENEKSNLITKNNKELLENQKLVNEITTLKSEKNELLNQVAENRSKLDIANEEIYRLNTQEKNIKTKLLEYEQQMDRLSSIQNVNDVREHLHKQSLEILQKQVDSLNTELEGTQFELQKVKKSLSKDKLFSNRQIETLSEELKLSKAQLANSQTDLEATRNKLTSVNQTNSQLNQDLIHQETQFTTEMKAQKKLTEAWENTANDAKKRLFELETSITALEESLEEQRHQSISSLEYSEKQIYEWQQKCEGLENKVETLENQLKSFRMIMADRTSGGSLLSPSTSIEANSLSGKISLPELWAENIDMKDMLEQEREERVKLQTTLNEILQELEERGPILAAERESFKLEKEELLSALSNQHDLEEEIQELQHTISQRNVLIAEKDKEIKSISQEMKDLSKQVCKLLRVIEELKHGEFSVSDETRRELDSEENLNSFGETNRVITEQLVTFNDVQELQLQNQRLLKTVRELASRVEAEEEERRKEWENMESEAVEAAQDTIEQLALKIKSLQSRISILETEKDMLSSNIKHNETGFSANNTENTSALNSSNPFDNNQQNSTNETTVQGNKDTKIQEENDTLRKHFQAYQDESRSSLNELQSELEISRQKYSEARITLAQVQAQNELLQQQLVQVNQDYSSRGRELQHLMNSNNKLLSQIEKYETQLESLTDINSKSKVENDSLRRELTIVLAEQNVLKKSETQWHVDMTRWQRERESLTTILQNTTHMRDEWKELSEKRVLDIESKLDASNESVLREKRNAEKWENLWRAVDNQKQAIVNDFETKLKDSQDQLQQIQVNLQNRIEELDKLKSEISVSNNRNNELEQELKNLKNKIEAENNEARSLVDTDVPTSVQSMLKNKLLEHKAELEKSYEKTKTWEQRAATFKEMAVNMENSLGSIQNAYNEYKQKTSKQIEDLEKMTEELKSSETSKINELKEVNESLNSIKTKLENLEKEKADLENSTTQNEQNYQKQISILKVELEKQKEIANEKQELYEKELVSHAKDVESMLLSRTKINELTKQLNTQQDSMNNLVQENCNKISELNSEKKQLESRLEYLEKRANLLEGQNEVLITTLETASIKSSIVGNQNEMVVSDPATSEEVSDKSQLASVSSIGEVVSFQRRERDVAIARAETLNLEAQRWKQLAEKTQKALDESRLELASYQEENSNSEGSILAKSQNMDVKQKLHEAVLLRESNEMLRQQLTTTKANLENLENEISNLKSKDIELQNKFVLVSSELEERKNEIVLLEEANNRWQKRHEQVLAKYERIDPQEHEQLQISVKNFENKCIELESKVTEYQKLFEEQKNSNQLIINKALESAKSRYELEAQKLKLSSTLEQQRSLKQVEALRQSTNELQQKTLQMQKQIEISTLRNKELDSQIQSKEVRIVELSNELEEAKQSIAKQIEETIELQNSMKAKTAKTETWKNRFDQLRKQSMEKLAARSETIRELREMIKELTGNYPGETPENTPGNPNSSGEQTGNGNETNENQNDKPTTNRAEDVLMDSTKDESSGDTFSMTYEQLKVEFLQVKAELDRVKIEFNNVVEQKNKLEVAVQTDNSKSELASTTLLESNGLSNPEITEPSNQNMAGMDIDSKEEMLNKIGILEQQLVSANNELSSAKEISNQYEQLQTECADLASKCNELELKLSESEKMKKDVIEKLERVSTLSETEETLKKQIETIDRDVQTEVVSVDEDKEMIQELESGEVANESKTAIDGEKSVDYEKMESIMKQNDQLNKTAESLKQQLENLRTVFNKSKETWNEEKQQFVSTIDQSQDLYEKLKTRALTYIKKASELSAQVETLQKELEQAKKRCLELEEGNKMEQNLDLSTTESGTGSGPKSITLLEAEKMASEAAEKALGEAQIKYNLELASSIEKAKKEVEIRNKLQVSMSERKATLYANRISQLESLLKQSKAGTDGSLPEKSTVSKVEVGDNSAIDSTKNNVEKKEQPVKSNLEELKKKFMMAQQAGNNKQLTKEEDKGTLSLKRPLSQTSPDSSKSEPEQNKKIMRSPKQ</sequence>
<evidence type="ECO:0000256" key="5">
    <source>
        <dbReference type="SAM" id="MobiDB-lite"/>
    </source>
</evidence>
<dbReference type="Pfam" id="PF07926">
    <property type="entry name" value="TPR_MLP1_2"/>
    <property type="match status" value="1"/>
</dbReference>
<proteinExistence type="predicted"/>
<keyword evidence="2 4" id="KW-0175">Coiled coil</keyword>
<feature type="domain" description="Nucleoprotein TPR/MLP1-2" evidence="6">
    <location>
        <begin position="1109"/>
        <end position="1236"/>
    </location>
</feature>
<feature type="coiled-coil region" evidence="4">
    <location>
        <begin position="361"/>
        <end position="427"/>
    </location>
</feature>
<protein>
    <submittedName>
        <fullName evidence="8">Uncharacterized protein</fullName>
    </submittedName>
</protein>
<feature type="compositionally biased region" description="Basic and acidic residues" evidence="5">
    <location>
        <begin position="2107"/>
        <end position="2124"/>
    </location>
</feature>
<evidence type="ECO:0000256" key="4">
    <source>
        <dbReference type="SAM" id="Coils"/>
    </source>
</evidence>
<dbReference type="GO" id="GO:0006406">
    <property type="term" value="P:mRNA export from nucleus"/>
    <property type="evidence" value="ECO:0007669"/>
    <property type="project" value="TreeGrafter"/>
</dbReference>
<evidence type="ECO:0000313" key="9">
    <source>
        <dbReference type="Proteomes" id="UP000245591"/>
    </source>
</evidence>
<feature type="coiled-coil region" evidence="4">
    <location>
        <begin position="746"/>
        <end position="843"/>
    </location>
</feature>
<evidence type="ECO:0000256" key="1">
    <source>
        <dbReference type="ARBA" id="ARBA00004123"/>
    </source>
</evidence>
<dbReference type="GO" id="GO:0005643">
    <property type="term" value="C:nuclear pore"/>
    <property type="evidence" value="ECO:0007669"/>
    <property type="project" value="TreeGrafter"/>
</dbReference>
<feature type="coiled-coil region" evidence="4">
    <location>
        <begin position="1047"/>
        <end position="1226"/>
    </location>
</feature>
<gene>
    <name evidence="8" type="ORF">BB558_006738</name>
</gene>
<dbReference type="InterPro" id="IPR057974">
    <property type="entry name" value="NUA/TPR/MLP1-2-like_dom"/>
</dbReference>
<organism evidence="8 9">
    <name type="scientific">Smittium angustum</name>
    <dbReference type="NCBI Taxonomy" id="133377"/>
    <lineage>
        <taxon>Eukaryota</taxon>
        <taxon>Fungi</taxon>
        <taxon>Fungi incertae sedis</taxon>
        <taxon>Zoopagomycota</taxon>
        <taxon>Kickxellomycotina</taxon>
        <taxon>Harpellomycetes</taxon>
        <taxon>Harpellales</taxon>
        <taxon>Legeriomycetaceae</taxon>
        <taxon>Smittium</taxon>
    </lineage>
</organism>
<feature type="coiled-coil region" evidence="4">
    <location>
        <begin position="1291"/>
        <end position="1332"/>
    </location>
</feature>
<feature type="region of interest" description="Disordered" evidence="5">
    <location>
        <begin position="2076"/>
        <end position="2177"/>
    </location>
</feature>
<feature type="region of interest" description="Disordered" evidence="5">
    <location>
        <begin position="688"/>
        <end position="729"/>
    </location>
</feature>
<dbReference type="EMBL" id="MBFU01000875">
    <property type="protein sequence ID" value="PVZ97304.1"/>
    <property type="molecule type" value="Genomic_DNA"/>
</dbReference>
<keyword evidence="3" id="KW-0539">Nucleus</keyword>
<feature type="coiled-coil region" evidence="4">
    <location>
        <begin position="1356"/>
        <end position="1575"/>
    </location>
</feature>
<feature type="compositionally biased region" description="Polar residues" evidence="5">
    <location>
        <begin position="688"/>
        <end position="726"/>
    </location>
</feature>
<evidence type="ECO:0000259" key="7">
    <source>
        <dbReference type="Pfam" id="PF25785"/>
    </source>
</evidence>
<evidence type="ECO:0000313" key="8">
    <source>
        <dbReference type="EMBL" id="PVZ97304.1"/>
    </source>
</evidence>
<feature type="compositionally biased region" description="Basic and acidic residues" evidence="5">
    <location>
        <begin position="1659"/>
        <end position="1672"/>
    </location>
</feature>
<feature type="compositionally biased region" description="Polar residues" evidence="5">
    <location>
        <begin position="1627"/>
        <end position="1637"/>
    </location>
</feature>
<feature type="coiled-coil region" evidence="4">
    <location>
        <begin position="108"/>
        <end position="212"/>
    </location>
</feature>
<feature type="domain" description="NUA/TPR/MLP1-2-like" evidence="7">
    <location>
        <begin position="539"/>
        <end position="636"/>
    </location>
</feature>
<feature type="coiled-coil region" evidence="4">
    <location>
        <begin position="255"/>
        <end position="335"/>
    </location>
</feature>
<dbReference type="GO" id="GO:0006606">
    <property type="term" value="P:protein import into nucleus"/>
    <property type="evidence" value="ECO:0007669"/>
    <property type="project" value="InterPro"/>
</dbReference>
<dbReference type="Proteomes" id="UP000245591">
    <property type="component" value="Unassembled WGS sequence"/>
</dbReference>